<dbReference type="GO" id="GO:0015979">
    <property type="term" value="P:photosynthesis"/>
    <property type="evidence" value="ECO:0007669"/>
    <property type="project" value="UniProtKB-KW"/>
</dbReference>
<dbReference type="GO" id="GO:0009512">
    <property type="term" value="C:cytochrome b6f complex"/>
    <property type="evidence" value="ECO:0007669"/>
    <property type="project" value="InterPro"/>
</dbReference>
<name>A0A1Z1M6T1_9FLOR</name>
<comment type="similarity">
    <text evidence="7">Belongs to the PetM family.</text>
</comment>
<feature type="transmembrane region" description="Helical" evidence="8">
    <location>
        <begin position="6"/>
        <end position="27"/>
    </location>
</feature>
<dbReference type="GeneID" id="33354523"/>
<dbReference type="Pfam" id="PF08041">
    <property type="entry name" value="PetM"/>
    <property type="match status" value="1"/>
</dbReference>
<keyword evidence="3 7" id="KW-0812">Transmembrane</keyword>
<proteinExistence type="inferred from homology"/>
<sequence>MIYEILTAAVISFILIILGLFLGFLLLKIQGE</sequence>
<comment type="subunit">
    <text evidence="7">The 4 large subunits of the cytochrome b6-f complex are cytochrome b6, subunit IV (17 kDa polypeptide, PetD), cytochrome f and the Rieske protein, while the 4 small subunits are PetG, PetL, PetM and PetN. The complex functions as a dimer.</text>
</comment>
<organism evidence="9">
    <name type="scientific">Caloglossa intermedia</name>
    <dbReference type="NCBI Taxonomy" id="100879"/>
    <lineage>
        <taxon>Eukaryota</taxon>
        <taxon>Rhodophyta</taxon>
        <taxon>Florideophyceae</taxon>
        <taxon>Rhodymeniophycidae</taxon>
        <taxon>Ceramiales</taxon>
        <taxon>Delesseriaceae</taxon>
        <taxon>Caloglossa</taxon>
    </lineage>
</organism>
<geneLocation type="chloroplast" evidence="9"/>
<dbReference type="AlphaFoldDB" id="A0A1Z1M6T1"/>
<dbReference type="SUPFAM" id="SSF103441">
    <property type="entry name" value="PetM subunit of the cytochrome b6f complex"/>
    <property type="match status" value="1"/>
</dbReference>
<dbReference type="RefSeq" id="YP_009392913.1">
    <property type="nucleotide sequence ID" value="NC_035265.1"/>
</dbReference>
<keyword evidence="5 7" id="KW-1133">Transmembrane helix</keyword>
<evidence type="ECO:0000256" key="5">
    <source>
        <dbReference type="ARBA" id="ARBA00022989"/>
    </source>
</evidence>
<dbReference type="GO" id="GO:0009535">
    <property type="term" value="C:chloroplast thylakoid membrane"/>
    <property type="evidence" value="ECO:0007669"/>
    <property type="project" value="UniProtKB-SubCell"/>
</dbReference>
<evidence type="ECO:0000256" key="2">
    <source>
        <dbReference type="ARBA" id="ARBA00022448"/>
    </source>
</evidence>
<gene>
    <name evidence="7 9" type="primary">petM</name>
</gene>
<protein>
    <recommendedName>
        <fullName evidence="7">Cytochrome b6-f complex subunit 7</fullName>
    </recommendedName>
    <alternativeName>
        <fullName evidence="7">Cytochrome b6-f complex subunit PetM</fullName>
    </alternativeName>
    <alternativeName>
        <fullName evidence="7">Cytochrome b6-f complex subunit VII</fullName>
    </alternativeName>
</protein>
<evidence type="ECO:0000313" key="9">
    <source>
        <dbReference type="EMBL" id="ARW61475.1"/>
    </source>
</evidence>
<evidence type="ECO:0000256" key="6">
    <source>
        <dbReference type="ARBA" id="ARBA00023136"/>
    </source>
</evidence>
<comment type="function">
    <text evidence="7">Component of the cytochrome b6-f complex, which mediates electron transfer between photosystem II (PSII) and photosystem I (PSI), cyclic electron flow around PSI, and state transitions.</text>
</comment>
<keyword evidence="9" id="KW-0150">Chloroplast</keyword>
<evidence type="ECO:0000256" key="8">
    <source>
        <dbReference type="SAM" id="Phobius"/>
    </source>
</evidence>
<evidence type="ECO:0000256" key="4">
    <source>
        <dbReference type="ARBA" id="ARBA00022982"/>
    </source>
</evidence>
<dbReference type="InterPro" id="IPR012595">
    <property type="entry name" value="PetM_cyt_b6/f_cplx_su7"/>
</dbReference>
<keyword evidence="4 7" id="KW-0249">Electron transport</keyword>
<evidence type="ECO:0000256" key="1">
    <source>
        <dbReference type="ARBA" id="ARBA00004167"/>
    </source>
</evidence>
<keyword evidence="9" id="KW-0934">Plastid</keyword>
<keyword evidence="7" id="KW-0793">Thylakoid</keyword>
<keyword evidence="7" id="KW-0602">Photosynthesis</keyword>
<evidence type="ECO:0000256" key="7">
    <source>
        <dbReference type="HAMAP-Rule" id="MF_00396"/>
    </source>
</evidence>
<comment type="subcellular location">
    <subcellularLocation>
        <location evidence="1">Membrane</location>
        <topology evidence="1">Single-pass membrane protein</topology>
    </subcellularLocation>
    <subcellularLocation>
        <location evidence="7">Plastid</location>
        <location evidence="7">Chloroplast thylakoid membrane</location>
        <topology evidence="7">Single-pass membrane protein</topology>
    </subcellularLocation>
</comment>
<dbReference type="GO" id="GO:0009055">
    <property type="term" value="F:electron transfer activity"/>
    <property type="evidence" value="ECO:0007669"/>
    <property type="project" value="UniProtKB-UniRule"/>
</dbReference>
<reference evidence="9" key="1">
    <citation type="journal article" date="2017" name="J. Phycol.">
        <title>Analysis of chloroplast genomes and a supermatrix inform reclassification of the Rhodomelaceae (Rhodophyta).</title>
        <authorList>
            <person name="Diaz-Tapia P."/>
            <person name="Maggs C.A."/>
            <person name="West J.A."/>
            <person name="Verbruggen H."/>
        </authorList>
    </citation>
    <scope>NUCLEOTIDE SEQUENCE</scope>
    <source>
        <strain evidence="9">JW3535</strain>
    </source>
</reference>
<accession>A0A1Z1M6T1</accession>
<dbReference type="EMBL" id="MF101418">
    <property type="protein sequence ID" value="ARW61475.1"/>
    <property type="molecule type" value="Genomic_DNA"/>
</dbReference>
<keyword evidence="2 7" id="KW-0813">Transport</keyword>
<keyword evidence="6 7" id="KW-0472">Membrane</keyword>
<evidence type="ECO:0000256" key="3">
    <source>
        <dbReference type="ARBA" id="ARBA00022692"/>
    </source>
</evidence>
<dbReference type="HAMAP" id="MF_00396">
    <property type="entry name" value="Cytb6_f_PetM"/>
    <property type="match status" value="1"/>
</dbReference>